<evidence type="ECO:0000313" key="2">
    <source>
        <dbReference type="EMBL" id="GAY51774.1"/>
    </source>
</evidence>
<dbReference type="AlphaFoldDB" id="A0A2H5PHF9"/>
<name>A0A2H5PHF9_CITUN</name>
<keyword evidence="1" id="KW-0732">Signal</keyword>
<gene>
    <name evidence="2" type="ORF">CUMW_136790</name>
</gene>
<dbReference type="Proteomes" id="UP000236630">
    <property type="component" value="Unassembled WGS sequence"/>
</dbReference>
<accession>A0A2H5PHF9</accession>
<proteinExistence type="predicted"/>
<keyword evidence="3" id="KW-1185">Reference proteome</keyword>
<evidence type="ECO:0000313" key="3">
    <source>
        <dbReference type="Proteomes" id="UP000236630"/>
    </source>
</evidence>
<protein>
    <submittedName>
        <fullName evidence="2">Uncharacterized protein</fullName>
    </submittedName>
</protein>
<sequence length="104" mass="11016">MPPLKFSMLFLFVIYLLSSQFSFTAAADPTYVHHVCSETAPLNQTSIISSLLFPLTPAVGMDSPRVSSTPPLAKTQTGSAASFSAAVIKLPTAAKTVSLLLPEM</sequence>
<feature type="signal peptide" evidence="1">
    <location>
        <begin position="1"/>
        <end position="26"/>
    </location>
</feature>
<reference evidence="2 3" key="1">
    <citation type="journal article" date="2017" name="Front. Genet.">
        <title>Draft sequencing of the heterozygous diploid genome of Satsuma (Citrus unshiu Marc.) using a hybrid assembly approach.</title>
        <authorList>
            <person name="Shimizu T."/>
            <person name="Tanizawa Y."/>
            <person name="Mochizuki T."/>
            <person name="Nagasaki H."/>
            <person name="Yoshioka T."/>
            <person name="Toyoda A."/>
            <person name="Fujiyama A."/>
            <person name="Kaminuma E."/>
            <person name="Nakamura Y."/>
        </authorList>
    </citation>
    <scope>NUCLEOTIDE SEQUENCE [LARGE SCALE GENOMIC DNA]</scope>
    <source>
        <strain evidence="3">cv. Miyagawa wase</strain>
    </source>
</reference>
<organism evidence="2 3">
    <name type="scientific">Citrus unshiu</name>
    <name type="common">Satsuma mandarin</name>
    <name type="synonym">Citrus nobilis var. unshiu</name>
    <dbReference type="NCBI Taxonomy" id="55188"/>
    <lineage>
        <taxon>Eukaryota</taxon>
        <taxon>Viridiplantae</taxon>
        <taxon>Streptophyta</taxon>
        <taxon>Embryophyta</taxon>
        <taxon>Tracheophyta</taxon>
        <taxon>Spermatophyta</taxon>
        <taxon>Magnoliopsida</taxon>
        <taxon>eudicotyledons</taxon>
        <taxon>Gunneridae</taxon>
        <taxon>Pentapetalae</taxon>
        <taxon>rosids</taxon>
        <taxon>malvids</taxon>
        <taxon>Sapindales</taxon>
        <taxon>Rutaceae</taxon>
        <taxon>Aurantioideae</taxon>
        <taxon>Citrus</taxon>
    </lineage>
</organism>
<evidence type="ECO:0000256" key="1">
    <source>
        <dbReference type="SAM" id="SignalP"/>
    </source>
</evidence>
<dbReference type="EMBL" id="BDQV01000074">
    <property type="protein sequence ID" value="GAY51774.1"/>
    <property type="molecule type" value="Genomic_DNA"/>
</dbReference>
<comment type="caution">
    <text evidence="2">The sequence shown here is derived from an EMBL/GenBank/DDBJ whole genome shotgun (WGS) entry which is preliminary data.</text>
</comment>
<feature type="chain" id="PRO_5014121870" evidence="1">
    <location>
        <begin position="27"/>
        <end position="104"/>
    </location>
</feature>